<feature type="transmembrane region" description="Helical" evidence="10">
    <location>
        <begin position="432"/>
        <end position="454"/>
    </location>
</feature>
<evidence type="ECO:0000313" key="12">
    <source>
        <dbReference type="EMBL" id="PMD38504.1"/>
    </source>
</evidence>
<dbReference type="OrthoDB" id="1288932at2759"/>
<feature type="transmembrane region" description="Helical" evidence="10">
    <location>
        <begin position="34"/>
        <end position="51"/>
    </location>
</feature>
<organism evidence="12 13">
    <name type="scientific">Hyaloscypha variabilis (strain UAMH 11265 / GT02V1 / F)</name>
    <name type="common">Meliniomyces variabilis</name>
    <dbReference type="NCBI Taxonomy" id="1149755"/>
    <lineage>
        <taxon>Eukaryota</taxon>
        <taxon>Fungi</taxon>
        <taxon>Dikarya</taxon>
        <taxon>Ascomycota</taxon>
        <taxon>Pezizomycotina</taxon>
        <taxon>Leotiomycetes</taxon>
        <taxon>Helotiales</taxon>
        <taxon>Hyaloscyphaceae</taxon>
        <taxon>Hyaloscypha</taxon>
        <taxon>Hyaloscypha variabilis</taxon>
    </lineage>
</organism>
<evidence type="ECO:0000256" key="1">
    <source>
        <dbReference type="ARBA" id="ARBA00004141"/>
    </source>
</evidence>
<protein>
    <submittedName>
        <fullName evidence="12">Sodium/hydrogen exchanger</fullName>
    </submittedName>
</protein>
<feature type="transmembrane region" description="Helical" evidence="10">
    <location>
        <begin position="166"/>
        <end position="187"/>
    </location>
</feature>
<dbReference type="GO" id="GO:1902600">
    <property type="term" value="P:proton transmembrane transport"/>
    <property type="evidence" value="ECO:0007669"/>
    <property type="project" value="InterPro"/>
</dbReference>
<keyword evidence="3" id="KW-0050">Antiport</keyword>
<evidence type="ECO:0000256" key="10">
    <source>
        <dbReference type="SAM" id="Phobius"/>
    </source>
</evidence>
<feature type="transmembrane region" description="Helical" evidence="10">
    <location>
        <begin position="258"/>
        <end position="278"/>
    </location>
</feature>
<evidence type="ECO:0000256" key="4">
    <source>
        <dbReference type="ARBA" id="ARBA00022692"/>
    </source>
</evidence>
<keyword evidence="7" id="KW-0406">Ion transport</keyword>
<feature type="transmembrane region" description="Helical" evidence="10">
    <location>
        <begin position="321"/>
        <end position="348"/>
    </location>
</feature>
<name>A0A2J6RIZ5_HYAVF</name>
<proteinExistence type="predicted"/>
<evidence type="ECO:0000256" key="3">
    <source>
        <dbReference type="ARBA" id="ARBA00022449"/>
    </source>
</evidence>
<keyword evidence="2" id="KW-0813">Transport</keyword>
<dbReference type="PANTHER" id="PTHR43562">
    <property type="entry name" value="NAPA-TYPE SODIUM/HYDROGEN ANTIPORTER"/>
    <property type="match status" value="1"/>
</dbReference>
<dbReference type="InterPro" id="IPR006153">
    <property type="entry name" value="Cation/H_exchanger_TM"/>
</dbReference>
<evidence type="ECO:0000259" key="11">
    <source>
        <dbReference type="Pfam" id="PF00999"/>
    </source>
</evidence>
<feature type="transmembrane region" description="Helical" evidence="10">
    <location>
        <begin position="199"/>
        <end position="221"/>
    </location>
</feature>
<keyword evidence="4 10" id="KW-0812">Transmembrane</keyword>
<evidence type="ECO:0000256" key="7">
    <source>
        <dbReference type="ARBA" id="ARBA00023065"/>
    </source>
</evidence>
<evidence type="ECO:0000256" key="5">
    <source>
        <dbReference type="ARBA" id="ARBA00022989"/>
    </source>
</evidence>
<keyword evidence="9" id="KW-0739">Sodium transport</keyword>
<evidence type="ECO:0000256" key="2">
    <source>
        <dbReference type="ARBA" id="ARBA00022448"/>
    </source>
</evidence>
<keyword evidence="6" id="KW-0915">Sodium</keyword>
<gene>
    <name evidence="12" type="ORF">L207DRAFT_70081</name>
</gene>
<dbReference type="GO" id="GO:0016020">
    <property type="term" value="C:membrane"/>
    <property type="evidence" value="ECO:0007669"/>
    <property type="project" value="UniProtKB-SubCell"/>
</dbReference>
<feature type="transmembrane region" description="Helical" evidence="10">
    <location>
        <begin position="360"/>
        <end position="382"/>
    </location>
</feature>
<reference evidence="12 13" key="1">
    <citation type="submission" date="2016-04" db="EMBL/GenBank/DDBJ databases">
        <title>A degradative enzymes factory behind the ericoid mycorrhizal symbiosis.</title>
        <authorList>
            <consortium name="DOE Joint Genome Institute"/>
            <person name="Martino E."/>
            <person name="Morin E."/>
            <person name="Grelet G."/>
            <person name="Kuo A."/>
            <person name="Kohler A."/>
            <person name="Daghino S."/>
            <person name="Barry K."/>
            <person name="Choi C."/>
            <person name="Cichocki N."/>
            <person name="Clum A."/>
            <person name="Copeland A."/>
            <person name="Hainaut M."/>
            <person name="Haridas S."/>
            <person name="Labutti K."/>
            <person name="Lindquist E."/>
            <person name="Lipzen A."/>
            <person name="Khouja H.-R."/>
            <person name="Murat C."/>
            <person name="Ohm R."/>
            <person name="Olson A."/>
            <person name="Spatafora J."/>
            <person name="Veneault-Fourrey C."/>
            <person name="Henrissat B."/>
            <person name="Grigoriev I."/>
            <person name="Martin F."/>
            <person name="Perotto S."/>
        </authorList>
    </citation>
    <scope>NUCLEOTIDE SEQUENCE [LARGE SCALE GENOMIC DNA]</scope>
    <source>
        <strain evidence="12 13">F</strain>
    </source>
</reference>
<feature type="transmembrane region" description="Helical" evidence="10">
    <location>
        <begin position="71"/>
        <end position="91"/>
    </location>
</feature>
<feature type="transmembrane region" description="Helical" evidence="10">
    <location>
        <begin position="6"/>
        <end position="27"/>
    </location>
</feature>
<dbReference type="Proteomes" id="UP000235786">
    <property type="component" value="Unassembled WGS sequence"/>
</dbReference>
<feature type="transmembrane region" description="Helical" evidence="10">
    <location>
        <begin position="98"/>
        <end position="121"/>
    </location>
</feature>
<feature type="transmembrane region" description="Helical" evidence="10">
    <location>
        <begin position="133"/>
        <end position="154"/>
    </location>
</feature>
<dbReference type="PANTHER" id="PTHR43562:SF3">
    <property type="entry name" value="SODIUM ION_PROTON EXCHANGER (EUROFUNG)"/>
    <property type="match status" value="1"/>
</dbReference>
<evidence type="ECO:0000256" key="8">
    <source>
        <dbReference type="ARBA" id="ARBA00023136"/>
    </source>
</evidence>
<keyword evidence="5 10" id="KW-1133">Transmembrane helix</keyword>
<dbReference type="AlphaFoldDB" id="A0A2J6RIZ5"/>
<dbReference type="Gene3D" id="1.20.1530.20">
    <property type="match status" value="2"/>
</dbReference>
<feature type="transmembrane region" description="Helical" evidence="10">
    <location>
        <begin position="284"/>
        <end position="300"/>
    </location>
</feature>
<dbReference type="GO" id="GO:0015297">
    <property type="term" value="F:antiporter activity"/>
    <property type="evidence" value="ECO:0007669"/>
    <property type="project" value="UniProtKB-KW"/>
</dbReference>
<dbReference type="InterPro" id="IPR038770">
    <property type="entry name" value="Na+/solute_symporter_sf"/>
</dbReference>
<evidence type="ECO:0000256" key="6">
    <source>
        <dbReference type="ARBA" id="ARBA00023053"/>
    </source>
</evidence>
<keyword evidence="8 10" id="KW-0472">Membrane</keyword>
<sequence length="516" mass="55727">MPYLAYEEPGITTLLSLTSFLLLLNGVRYILDRLLYCGIIGEILIGVIWGLPVGGTGWLTEGMQETIQAFGYLGLIGLVFEGGLTTNLALLRKTAYMSISVATIGLLMPIALSFLLLVLPFSSSSGTLYPSPLAGFSAGASLCSTSLGTTFAILSSAGMQQTRVGVVLVGAAMMDDVVGLVMVNIVTTLGDGGMGGWPIARPIAASFGLLLVTLALAPLVLSPLWRWTSAYVRPASGPATEDTIGPLERRVKLIIRSIPHLSFILSTAFLVIFVTIAAFIDASVLFAAFIAGGVVSFLWSQTENREETLQHNGPSIMYEQYFKSIMDFVLVPFFFISLQASIGFSIPITDMFQGSIVWKGIVYSILMTVAKGLVCLVIYYEYFSKWLRTKKKPFIARITRHIPLRPISRSNPETSRVEAAAMEVTPSDPPHAIAMLVGFAMIARGEIGFLIASLSQSSGTLTLRKRDGTDSQSSGEEIFLVIVWAVVLCTIAGPVGVGIIVRRIRQRDPAAYRGWL</sequence>
<evidence type="ECO:0000256" key="9">
    <source>
        <dbReference type="ARBA" id="ARBA00023201"/>
    </source>
</evidence>
<dbReference type="GO" id="GO:0006814">
    <property type="term" value="P:sodium ion transport"/>
    <property type="evidence" value="ECO:0007669"/>
    <property type="project" value="UniProtKB-KW"/>
</dbReference>
<evidence type="ECO:0000313" key="13">
    <source>
        <dbReference type="Proteomes" id="UP000235786"/>
    </source>
</evidence>
<feature type="transmembrane region" description="Helical" evidence="10">
    <location>
        <begin position="478"/>
        <end position="501"/>
    </location>
</feature>
<accession>A0A2J6RIZ5</accession>
<comment type="subcellular location">
    <subcellularLocation>
        <location evidence="1">Membrane</location>
        <topology evidence="1">Multi-pass membrane protein</topology>
    </subcellularLocation>
</comment>
<keyword evidence="13" id="KW-1185">Reference proteome</keyword>
<dbReference type="Pfam" id="PF00999">
    <property type="entry name" value="Na_H_Exchanger"/>
    <property type="match status" value="1"/>
</dbReference>
<dbReference type="EMBL" id="KZ613948">
    <property type="protein sequence ID" value="PMD38504.1"/>
    <property type="molecule type" value="Genomic_DNA"/>
</dbReference>
<feature type="domain" description="Cation/H+ exchanger transmembrane" evidence="11">
    <location>
        <begin position="30"/>
        <end position="501"/>
    </location>
</feature>